<evidence type="ECO:0000256" key="2">
    <source>
        <dbReference type="ARBA" id="ARBA00022748"/>
    </source>
</evidence>
<sequence>MTRVSLVTLLLLAAVGCAGEAQSGDQAKMPGIGGPAKPGASAGDNPALVGSDQLKTFESDADPQKLVEFARQNLQAIDAVIRESPEQAKIQVDALRKAMSEVKTEGSEEAEAIVGQVNQALDLFAEQIKLQRTTLEGLKEEVTKSPDDVEGIKRYTMKLMMVLSQSMDDVKMIEAALKSEGEFIASTTEKATDSEAKLALKRAELMLRSMEGNVERLKAYDAVVGKEMLPIEADAWVNGKPITTEELQGKVVLFDFWAIWCGPCIASFPHLIEWQEKYGDQGFQVVGVTQYFDFTWPEGSERPQQSESGNADPKEEQAALTKLTKMYHLNYPTAVMKDSEDFYKYYAVSAIPHMVIVGRDGKVKKVNAGISEDIAKKLDVEIQELLKEPAPSK</sequence>
<dbReference type="AlphaFoldDB" id="A0A2S8FJZ5"/>
<dbReference type="GO" id="GO:0030313">
    <property type="term" value="C:cell envelope"/>
    <property type="evidence" value="ECO:0007669"/>
    <property type="project" value="UniProtKB-SubCell"/>
</dbReference>
<reference evidence="8 9" key="1">
    <citation type="submission" date="2018-02" db="EMBL/GenBank/DDBJ databases">
        <title>Comparative genomes isolates from brazilian mangrove.</title>
        <authorList>
            <person name="Araujo J.E."/>
            <person name="Taketani R.G."/>
            <person name="Silva M.C.P."/>
            <person name="Loureco M.V."/>
            <person name="Andreote F.D."/>
        </authorList>
    </citation>
    <scope>NUCLEOTIDE SEQUENCE [LARGE SCALE GENOMIC DNA]</scope>
    <source>
        <strain evidence="8 9">Hex-1 MGV</strain>
    </source>
</reference>
<dbReference type="GO" id="GO:0016491">
    <property type="term" value="F:oxidoreductase activity"/>
    <property type="evidence" value="ECO:0007669"/>
    <property type="project" value="InterPro"/>
</dbReference>
<feature type="region of interest" description="Disordered" evidence="5">
    <location>
        <begin position="23"/>
        <end position="49"/>
    </location>
</feature>
<dbReference type="SUPFAM" id="SSF52833">
    <property type="entry name" value="Thioredoxin-like"/>
    <property type="match status" value="1"/>
</dbReference>
<name>A0A2S8FJZ5_9BACT</name>
<dbReference type="EMBL" id="PUHY01000012">
    <property type="protein sequence ID" value="PQO32486.1"/>
    <property type="molecule type" value="Genomic_DNA"/>
</dbReference>
<accession>A0A2S8FJZ5</accession>
<dbReference type="RefSeq" id="WP_105331497.1">
    <property type="nucleotide sequence ID" value="NZ_PUHY01000012.1"/>
</dbReference>
<feature type="signal peptide" evidence="6">
    <location>
        <begin position="1"/>
        <end position="23"/>
    </location>
</feature>
<dbReference type="Proteomes" id="UP000238322">
    <property type="component" value="Unassembled WGS sequence"/>
</dbReference>
<evidence type="ECO:0000256" key="4">
    <source>
        <dbReference type="ARBA" id="ARBA00023284"/>
    </source>
</evidence>
<proteinExistence type="predicted"/>
<evidence type="ECO:0000256" key="5">
    <source>
        <dbReference type="SAM" id="MobiDB-lite"/>
    </source>
</evidence>
<dbReference type="InterPro" id="IPR036249">
    <property type="entry name" value="Thioredoxin-like_sf"/>
</dbReference>
<evidence type="ECO:0000313" key="9">
    <source>
        <dbReference type="Proteomes" id="UP000238322"/>
    </source>
</evidence>
<dbReference type="PANTHER" id="PTHR42852">
    <property type="entry name" value="THIOL:DISULFIDE INTERCHANGE PROTEIN DSBE"/>
    <property type="match status" value="1"/>
</dbReference>
<comment type="subcellular location">
    <subcellularLocation>
        <location evidence="1">Cell envelope</location>
    </subcellularLocation>
</comment>
<evidence type="ECO:0000313" key="8">
    <source>
        <dbReference type="EMBL" id="PQO32486.1"/>
    </source>
</evidence>
<dbReference type="PROSITE" id="PS51352">
    <property type="entry name" value="THIOREDOXIN_2"/>
    <property type="match status" value="1"/>
</dbReference>
<dbReference type="PROSITE" id="PS51257">
    <property type="entry name" value="PROKAR_LIPOPROTEIN"/>
    <property type="match status" value="1"/>
</dbReference>
<comment type="caution">
    <text evidence="8">The sequence shown here is derived from an EMBL/GenBank/DDBJ whole genome shotgun (WGS) entry which is preliminary data.</text>
</comment>
<dbReference type="InterPro" id="IPR050553">
    <property type="entry name" value="Thioredoxin_ResA/DsbE_sf"/>
</dbReference>
<evidence type="ECO:0000256" key="1">
    <source>
        <dbReference type="ARBA" id="ARBA00004196"/>
    </source>
</evidence>
<organism evidence="8 9">
    <name type="scientific">Blastopirellula marina</name>
    <dbReference type="NCBI Taxonomy" id="124"/>
    <lineage>
        <taxon>Bacteria</taxon>
        <taxon>Pseudomonadati</taxon>
        <taxon>Planctomycetota</taxon>
        <taxon>Planctomycetia</taxon>
        <taxon>Pirellulales</taxon>
        <taxon>Pirellulaceae</taxon>
        <taxon>Blastopirellula</taxon>
    </lineage>
</organism>
<feature type="chain" id="PRO_5015759353" description="Thioredoxin domain-containing protein" evidence="6">
    <location>
        <begin position="24"/>
        <end position="393"/>
    </location>
</feature>
<dbReference type="InterPro" id="IPR013740">
    <property type="entry name" value="Redoxin"/>
</dbReference>
<feature type="domain" description="Thioredoxin" evidence="7">
    <location>
        <begin position="222"/>
        <end position="383"/>
    </location>
</feature>
<keyword evidence="3" id="KW-1015">Disulfide bond</keyword>
<dbReference type="GO" id="GO:0017004">
    <property type="term" value="P:cytochrome complex assembly"/>
    <property type="evidence" value="ECO:0007669"/>
    <property type="project" value="UniProtKB-KW"/>
</dbReference>
<dbReference type="Pfam" id="PF08534">
    <property type="entry name" value="Redoxin"/>
    <property type="match status" value="1"/>
</dbReference>
<dbReference type="CDD" id="cd02966">
    <property type="entry name" value="TlpA_like_family"/>
    <property type="match status" value="1"/>
</dbReference>
<keyword evidence="2" id="KW-0201">Cytochrome c-type biogenesis</keyword>
<dbReference type="InterPro" id="IPR013766">
    <property type="entry name" value="Thioredoxin_domain"/>
</dbReference>
<keyword evidence="6" id="KW-0732">Signal</keyword>
<evidence type="ECO:0000256" key="3">
    <source>
        <dbReference type="ARBA" id="ARBA00023157"/>
    </source>
</evidence>
<keyword evidence="4" id="KW-0676">Redox-active center</keyword>
<dbReference type="OrthoDB" id="288837at2"/>
<evidence type="ECO:0000259" key="7">
    <source>
        <dbReference type="PROSITE" id="PS51352"/>
    </source>
</evidence>
<protein>
    <recommendedName>
        <fullName evidence="7">Thioredoxin domain-containing protein</fullName>
    </recommendedName>
</protein>
<dbReference type="PANTHER" id="PTHR42852:SF6">
    <property type="entry name" value="THIOL:DISULFIDE INTERCHANGE PROTEIN DSBE"/>
    <property type="match status" value="1"/>
</dbReference>
<gene>
    <name evidence="8" type="ORF">C5Y83_19925</name>
</gene>
<dbReference type="Gene3D" id="3.40.30.10">
    <property type="entry name" value="Glutaredoxin"/>
    <property type="match status" value="1"/>
</dbReference>
<evidence type="ECO:0000256" key="6">
    <source>
        <dbReference type="SAM" id="SignalP"/>
    </source>
</evidence>